<reference evidence="1 2" key="1">
    <citation type="submission" date="2016-07" db="EMBL/GenBank/DDBJ databases">
        <title>Draft genome sequence of Prauserella muralis DSM 45305, isolated from a mould-covered wall in an indoor environment.</title>
        <authorList>
            <person name="Ruckert C."/>
            <person name="Albersmeier A."/>
            <person name="Jiang C.-L."/>
            <person name="Jiang Y."/>
            <person name="Kalinowski J."/>
            <person name="Schneider O."/>
            <person name="Winkler A."/>
            <person name="Zotchev S.B."/>
        </authorList>
    </citation>
    <scope>NUCLEOTIDE SEQUENCE [LARGE SCALE GENOMIC DNA]</scope>
    <source>
        <strain evidence="1 2">DSM 45305</strain>
    </source>
</reference>
<name>A0A2V4BBF7_9PSEU</name>
<protein>
    <submittedName>
        <fullName evidence="1">Uncharacterized protein</fullName>
    </submittedName>
</protein>
<dbReference type="InterPro" id="IPR025350">
    <property type="entry name" value="DUF4254"/>
</dbReference>
<dbReference type="OrthoDB" id="3352146at2"/>
<dbReference type="Proteomes" id="UP000249915">
    <property type="component" value="Unassembled WGS sequence"/>
</dbReference>
<dbReference type="RefSeq" id="WP_112280739.1">
    <property type="nucleotide sequence ID" value="NZ_MASW01000001.1"/>
</dbReference>
<keyword evidence="2" id="KW-1185">Reference proteome</keyword>
<dbReference type="AlphaFoldDB" id="A0A2V4BBF7"/>
<accession>A0A2V4BBF7</accession>
<dbReference type="EMBL" id="MASW01000001">
    <property type="protein sequence ID" value="PXY32724.1"/>
    <property type="molecule type" value="Genomic_DNA"/>
</dbReference>
<sequence length="183" mass="20383">MADSGEQVTQHVTRVREILPRSASIIEAFRDTTSKDHPGQLVLDTANELAAQHEQQWEAEDVSRASGASVDAIAESKRLIDDLNAKRVTLVERIDEWVSAQVHSRADASLHTETLGSVVDRLAIAWVRANSLINTNDARDRARLALRQLAELADAYDDLIRDVATGHRRLPAWRPLKTYRSAS</sequence>
<proteinExistence type="predicted"/>
<dbReference type="Pfam" id="PF14063">
    <property type="entry name" value="DUF4254"/>
    <property type="match status" value="1"/>
</dbReference>
<comment type="caution">
    <text evidence="1">The sequence shown here is derived from an EMBL/GenBank/DDBJ whole genome shotgun (WGS) entry which is preliminary data.</text>
</comment>
<evidence type="ECO:0000313" key="1">
    <source>
        <dbReference type="EMBL" id="PXY32724.1"/>
    </source>
</evidence>
<organism evidence="1 2">
    <name type="scientific">Prauserella muralis</name>
    <dbReference type="NCBI Taxonomy" id="588067"/>
    <lineage>
        <taxon>Bacteria</taxon>
        <taxon>Bacillati</taxon>
        <taxon>Actinomycetota</taxon>
        <taxon>Actinomycetes</taxon>
        <taxon>Pseudonocardiales</taxon>
        <taxon>Pseudonocardiaceae</taxon>
        <taxon>Prauserella</taxon>
    </lineage>
</organism>
<evidence type="ECO:0000313" key="2">
    <source>
        <dbReference type="Proteomes" id="UP000249915"/>
    </source>
</evidence>
<gene>
    <name evidence="1" type="ORF">BAY60_04935</name>
</gene>